<reference evidence="1 2" key="1">
    <citation type="submission" date="2020-08" db="EMBL/GenBank/DDBJ databases">
        <authorList>
            <person name="Seo M.-J."/>
        </authorList>
    </citation>
    <scope>NUCLEOTIDE SEQUENCE [LARGE SCALE GENOMIC DNA]</scope>
    <source>
        <strain evidence="1 2">MBLA0160</strain>
    </source>
</reference>
<keyword evidence="2" id="KW-1185">Reference proteome</keyword>
<dbReference type="PROSITE" id="PS51257">
    <property type="entry name" value="PROKAR_LIPOPROTEIN"/>
    <property type="match status" value="1"/>
</dbReference>
<accession>A0A7J9SCX1</accession>
<gene>
    <name evidence="1" type="ORF">H5V44_00315</name>
</gene>
<comment type="caution">
    <text evidence="1">The sequence shown here is derived from an EMBL/GenBank/DDBJ whole genome shotgun (WGS) entry which is preliminary data.</text>
</comment>
<dbReference type="EMBL" id="JACKXD010000001">
    <property type="protein sequence ID" value="MBB6644764.1"/>
    <property type="molecule type" value="Genomic_DNA"/>
</dbReference>
<dbReference type="PROSITE" id="PS51318">
    <property type="entry name" value="TAT"/>
    <property type="match status" value="1"/>
</dbReference>
<evidence type="ECO:0000313" key="1">
    <source>
        <dbReference type="EMBL" id="MBB6644764.1"/>
    </source>
</evidence>
<organism evidence="1 2">
    <name type="scientific">Halobellus ruber</name>
    <dbReference type="NCBI Taxonomy" id="2761102"/>
    <lineage>
        <taxon>Archaea</taxon>
        <taxon>Methanobacteriati</taxon>
        <taxon>Methanobacteriota</taxon>
        <taxon>Stenosarchaea group</taxon>
        <taxon>Halobacteria</taxon>
        <taxon>Halobacteriales</taxon>
        <taxon>Haloferacaceae</taxon>
        <taxon>Halobellus</taxon>
    </lineage>
</organism>
<dbReference type="Proteomes" id="UP000546257">
    <property type="component" value="Unassembled WGS sequence"/>
</dbReference>
<evidence type="ECO:0000313" key="2">
    <source>
        <dbReference type="Proteomes" id="UP000546257"/>
    </source>
</evidence>
<dbReference type="InterPro" id="IPR006311">
    <property type="entry name" value="TAT_signal"/>
</dbReference>
<name>A0A7J9SCX1_9EURY</name>
<protein>
    <submittedName>
        <fullName evidence="1">Uncharacterized protein</fullName>
    </submittedName>
</protein>
<proteinExistence type="predicted"/>
<sequence length="195" mass="19874">MGLTRRGILATSTVALAGCSLLPEEDEPIEASASTPATLPEGAGYSEVAAEETTIETTVRVDLTGDVELSSTQAVVATVFRRVYEADEGRRFGLVTAPAVEIFENPEVIRDPVGALGNARVVEVATGLSVESVGSPTESGSVTLLGTDATLSTAAATTADGDVSTAWARVRAGEDSVTAVATGSNGPFDAVTRET</sequence>
<dbReference type="AlphaFoldDB" id="A0A7J9SCX1"/>
<dbReference type="RefSeq" id="WP_185191152.1">
    <property type="nucleotide sequence ID" value="NZ_JACKXD010000001.1"/>
</dbReference>